<dbReference type="EMBL" id="JAVHJL010000004">
    <property type="protein sequence ID" value="KAK6505153.1"/>
    <property type="molecule type" value="Genomic_DNA"/>
</dbReference>
<dbReference type="Proteomes" id="UP001370758">
    <property type="component" value="Unassembled WGS sequence"/>
</dbReference>
<keyword evidence="3" id="KW-1185">Reference proteome</keyword>
<comment type="caution">
    <text evidence="2">The sequence shown here is derived from an EMBL/GenBank/DDBJ whole genome shotgun (WGS) entry which is preliminary data.</text>
</comment>
<feature type="region of interest" description="Disordered" evidence="1">
    <location>
        <begin position="116"/>
        <end position="144"/>
    </location>
</feature>
<evidence type="ECO:0000313" key="3">
    <source>
        <dbReference type="Proteomes" id="UP001370758"/>
    </source>
</evidence>
<sequence>MSNRNPKKFETTKEEEEEGRQVGKPRGHGEMEERNRENEAKYKCRMKWLCDMLTTKEEKKTKKKIILSTLRTGSESRRWRQVDRLTARVRDFGEWPEKERQKEVLDASASEFYEGRIDEQQGCAGRDRMDGRSEGKGREGKGGRVDECAVGWLYYDKPTVEEEEQKNKRK</sequence>
<evidence type="ECO:0000256" key="1">
    <source>
        <dbReference type="SAM" id="MobiDB-lite"/>
    </source>
</evidence>
<accession>A0AAV9WCF3</accession>
<reference evidence="2 3" key="1">
    <citation type="submission" date="2023-08" db="EMBL/GenBank/DDBJ databases">
        <authorList>
            <person name="Palmer J.M."/>
        </authorList>
    </citation>
    <scope>NUCLEOTIDE SEQUENCE [LARGE SCALE GENOMIC DNA]</scope>
    <source>
        <strain evidence="2 3">TWF481</strain>
    </source>
</reference>
<proteinExistence type="predicted"/>
<gene>
    <name evidence="2" type="ORF">TWF481_007073</name>
</gene>
<feature type="region of interest" description="Disordered" evidence="1">
    <location>
        <begin position="1"/>
        <end position="38"/>
    </location>
</feature>
<protein>
    <submittedName>
        <fullName evidence="2">Uncharacterized protein</fullName>
    </submittedName>
</protein>
<organism evidence="2 3">
    <name type="scientific">Arthrobotrys musiformis</name>
    <dbReference type="NCBI Taxonomy" id="47236"/>
    <lineage>
        <taxon>Eukaryota</taxon>
        <taxon>Fungi</taxon>
        <taxon>Dikarya</taxon>
        <taxon>Ascomycota</taxon>
        <taxon>Pezizomycotina</taxon>
        <taxon>Orbiliomycetes</taxon>
        <taxon>Orbiliales</taxon>
        <taxon>Orbiliaceae</taxon>
        <taxon>Arthrobotrys</taxon>
    </lineage>
</organism>
<name>A0AAV9WCF3_9PEZI</name>
<feature type="compositionally biased region" description="Basic and acidic residues" evidence="1">
    <location>
        <begin position="27"/>
        <end position="38"/>
    </location>
</feature>
<dbReference type="AlphaFoldDB" id="A0AAV9WCF3"/>
<evidence type="ECO:0000313" key="2">
    <source>
        <dbReference type="EMBL" id="KAK6505153.1"/>
    </source>
</evidence>